<dbReference type="Gene3D" id="3.40.30.10">
    <property type="entry name" value="Glutaredoxin"/>
    <property type="match status" value="1"/>
</dbReference>
<comment type="miscellaneous">
    <text evidence="8">The active site is a conserved redox-active cysteine residue, the peroxidatic cysteine (C(P)), which makes the nucleophilic attack on the peroxide substrate. The peroxide oxidizes the C(P)-SH to cysteine sulfenic acid (C(P)-SOH), which then reacts with another cysteine residue, the resolving cysteine (C(R)), to form a disulfide bridge. The disulfide is subsequently reduced by an appropriate electron donor to complete the catalytic cycle. Although the primary sequence of this enzyme is similar to those of the 1-Cys Prx6 enzymes, its catalytic properties resemble those of the typical 2-Cys Prxs and C(R) is provided by the other dimeric subunit to form an intersubunit disulfide. The disulfide is subsequently reduced by thioredoxin.</text>
</comment>
<dbReference type="NCBIfam" id="NF009668">
    <property type="entry name" value="PRK13189.1"/>
    <property type="match status" value="1"/>
</dbReference>
<dbReference type="CDD" id="cd03016">
    <property type="entry name" value="PRX_1cys"/>
    <property type="match status" value="1"/>
</dbReference>
<evidence type="ECO:0000313" key="11">
    <source>
        <dbReference type="Proteomes" id="UP000767854"/>
    </source>
</evidence>
<dbReference type="SUPFAM" id="SSF52833">
    <property type="entry name" value="Thioredoxin-like"/>
    <property type="match status" value="1"/>
</dbReference>
<proteinExistence type="inferred from homology"/>
<dbReference type="RefSeq" id="WP_204662349.1">
    <property type="nucleotide sequence ID" value="NZ_JAFBDT010000003.1"/>
</dbReference>
<dbReference type="EC" id="1.11.1.24" evidence="8"/>
<comment type="catalytic activity">
    <reaction evidence="8">
        <text>a hydroperoxide + [thioredoxin]-dithiol = an alcohol + [thioredoxin]-disulfide + H2O</text>
        <dbReference type="Rhea" id="RHEA:62620"/>
        <dbReference type="Rhea" id="RHEA-COMP:10698"/>
        <dbReference type="Rhea" id="RHEA-COMP:10700"/>
        <dbReference type="ChEBI" id="CHEBI:15377"/>
        <dbReference type="ChEBI" id="CHEBI:29950"/>
        <dbReference type="ChEBI" id="CHEBI:30879"/>
        <dbReference type="ChEBI" id="CHEBI:35924"/>
        <dbReference type="ChEBI" id="CHEBI:50058"/>
        <dbReference type="EC" id="1.11.1.24"/>
    </reaction>
</comment>
<evidence type="ECO:0000256" key="4">
    <source>
        <dbReference type="ARBA" id="ARBA00022862"/>
    </source>
</evidence>
<comment type="caution">
    <text evidence="10">The sequence shown here is derived from an EMBL/GenBank/DDBJ whole genome shotgun (WGS) entry which is preliminary data.</text>
</comment>
<dbReference type="PANTHER" id="PTHR10681:SF121">
    <property type="entry name" value="ALKYL HYDROPEROXIDE REDUCTASE C"/>
    <property type="match status" value="1"/>
</dbReference>
<comment type="similarity">
    <text evidence="1">Belongs to the peroxiredoxin family. AhpC/Prx1 subfamily.</text>
</comment>
<comment type="similarity">
    <text evidence="7 8">Belongs to the peroxiredoxin family. Prx6 subfamily.</text>
</comment>
<protein>
    <recommendedName>
        <fullName evidence="8">Peroxiredoxin</fullName>
        <ecNumber evidence="8">1.11.1.24</ecNumber>
    </recommendedName>
    <alternativeName>
        <fullName evidence="8">Thioredoxin peroxidase</fullName>
    </alternativeName>
    <alternativeName>
        <fullName evidence="8">Thioredoxin-dependent peroxiredoxin</fullName>
    </alternativeName>
</protein>
<gene>
    <name evidence="10" type="ORF">JOC49_000689</name>
</gene>
<keyword evidence="5 8" id="KW-0560">Oxidoreductase</keyword>
<accession>A0ABS2MP51</accession>
<comment type="subcellular location">
    <subcellularLocation>
        <location evidence="8">Cytoplasm</location>
    </subcellularLocation>
</comment>
<dbReference type="InterPro" id="IPR050217">
    <property type="entry name" value="Peroxiredoxin"/>
</dbReference>
<dbReference type="InterPro" id="IPR000866">
    <property type="entry name" value="AhpC/TSA"/>
</dbReference>
<keyword evidence="8" id="KW-1015">Disulfide bond</keyword>
<reference evidence="10 11" key="1">
    <citation type="submission" date="2021-01" db="EMBL/GenBank/DDBJ databases">
        <title>Genomic Encyclopedia of Type Strains, Phase IV (KMG-IV): sequencing the most valuable type-strain genomes for metagenomic binning, comparative biology and taxonomic classification.</title>
        <authorList>
            <person name="Goeker M."/>
        </authorList>
    </citation>
    <scope>NUCLEOTIDE SEQUENCE [LARGE SCALE GENOMIC DNA]</scope>
    <source>
        <strain evidence="10 11">DSM 24436</strain>
    </source>
</reference>
<evidence type="ECO:0000259" key="9">
    <source>
        <dbReference type="PROSITE" id="PS51352"/>
    </source>
</evidence>
<dbReference type="InterPro" id="IPR013766">
    <property type="entry name" value="Thioredoxin_domain"/>
</dbReference>
<organism evidence="10 11">
    <name type="scientific">Fusibacter tunisiensis</name>
    <dbReference type="NCBI Taxonomy" id="1008308"/>
    <lineage>
        <taxon>Bacteria</taxon>
        <taxon>Bacillati</taxon>
        <taxon>Bacillota</taxon>
        <taxon>Clostridia</taxon>
        <taxon>Eubacteriales</taxon>
        <taxon>Eubacteriales Family XII. Incertae Sedis</taxon>
        <taxon>Fusibacter</taxon>
    </lineage>
</organism>
<comment type="function">
    <text evidence="8">Thiol-specific peroxidase that catalyzes the reduction of hydrogen peroxide and organic hydroperoxides to water and alcohols, respectively. Plays a role in cell protection against oxidative stress by detoxifying peroxides.</text>
</comment>
<dbReference type="PIRSF" id="PIRSF000239">
    <property type="entry name" value="AHPC"/>
    <property type="match status" value="1"/>
</dbReference>
<dbReference type="InterPro" id="IPR024706">
    <property type="entry name" value="Peroxiredoxin_AhpC-typ"/>
</dbReference>
<evidence type="ECO:0000256" key="6">
    <source>
        <dbReference type="ARBA" id="ARBA00023284"/>
    </source>
</evidence>
<feature type="disulfide bond" description="Interchain (with Cys-215); in linked form" evidence="8">
    <location>
        <position position="49"/>
    </location>
</feature>
<dbReference type="Pfam" id="PF10417">
    <property type="entry name" value="1-cysPrx_C"/>
    <property type="match status" value="1"/>
</dbReference>
<evidence type="ECO:0000256" key="8">
    <source>
        <dbReference type="HAMAP-Rule" id="MF_00401"/>
    </source>
</evidence>
<evidence type="ECO:0000256" key="1">
    <source>
        <dbReference type="ARBA" id="ARBA00009796"/>
    </source>
</evidence>
<keyword evidence="4 8" id="KW-0049">Antioxidant</keyword>
<evidence type="ECO:0000256" key="3">
    <source>
        <dbReference type="ARBA" id="ARBA00022559"/>
    </source>
</evidence>
<feature type="disulfide bond" description="Interchain (with Cys-49); in linked form" evidence="8">
    <location>
        <position position="215"/>
    </location>
</feature>
<feature type="binding site" evidence="8">
    <location>
        <position position="125"/>
    </location>
    <ligand>
        <name>substrate</name>
    </ligand>
</feature>
<dbReference type="Proteomes" id="UP000767854">
    <property type="component" value="Unassembled WGS sequence"/>
</dbReference>
<dbReference type="PROSITE" id="PS51352">
    <property type="entry name" value="THIOREDOXIN_2"/>
    <property type="match status" value="1"/>
</dbReference>
<keyword evidence="3 8" id="KW-0575">Peroxidase</keyword>
<dbReference type="GO" id="GO:0140824">
    <property type="term" value="F:thioredoxin-dependent peroxiredoxin activity"/>
    <property type="evidence" value="ECO:0007669"/>
    <property type="project" value="UniProtKB-EC"/>
</dbReference>
<dbReference type="InterPro" id="IPR019479">
    <property type="entry name" value="Peroxiredoxin_C"/>
</dbReference>
<dbReference type="Gene3D" id="3.30.1020.10">
    <property type="entry name" value="Antioxidant, Horf6, Chain A, domain2"/>
    <property type="match status" value="1"/>
</dbReference>
<evidence type="ECO:0000256" key="2">
    <source>
        <dbReference type="ARBA" id="ARBA00022490"/>
    </source>
</evidence>
<feature type="domain" description="Thioredoxin" evidence="9">
    <location>
        <begin position="7"/>
        <end position="162"/>
    </location>
</feature>
<sequence>MEHSKLPLLGDAFPSMEVKTTHGTLKLPEDLKGKWFVLFSHPGDFTPVCTTEFISFAKRNDDFKKLNAELIGLSVDQVFSHIKWVDWINENTDTTIPFPVIADELGQVATTLGMLHPGKGTNTVRAVFIVDPKGNLRLMMYYPQEIGRSVDEVLRALNALQVADKHGVAMPENYPNNSWLGSDVIVPPASTEAMKAERLADAKAGKIICKDWWLCHKSL</sequence>
<keyword evidence="2 8" id="KW-0963">Cytoplasm</keyword>
<dbReference type="InterPro" id="IPR036249">
    <property type="entry name" value="Thioredoxin-like_sf"/>
</dbReference>
<dbReference type="HAMAP" id="MF_00401">
    <property type="entry name" value="Peroxiredoxin"/>
    <property type="match status" value="1"/>
</dbReference>
<dbReference type="EMBL" id="JAFBDT010000003">
    <property type="protein sequence ID" value="MBM7561172.1"/>
    <property type="molecule type" value="Genomic_DNA"/>
</dbReference>
<keyword evidence="6 8" id="KW-0676">Redox-active center</keyword>
<dbReference type="InterPro" id="IPR022915">
    <property type="entry name" value="Peroxiredoxin_TDXH"/>
</dbReference>
<dbReference type="PANTHER" id="PTHR10681">
    <property type="entry name" value="THIOREDOXIN PEROXIDASE"/>
    <property type="match status" value="1"/>
</dbReference>
<feature type="active site" description="Cysteine sulfenic acid (-SOH) intermediate" evidence="8">
    <location>
        <position position="49"/>
    </location>
</feature>
<evidence type="ECO:0000256" key="7">
    <source>
        <dbReference type="ARBA" id="ARBA00025719"/>
    </source>
</evidence>
<evidence type="ECO:0000256" key="5">
    <source>
        <dbReference type="ARBA" id="ARBA00023002"/>
    </source>
</evidence>
<feature type="disulfide bond" description="Alternate" evidence="8">
    <location>
        <begin position="209"/>
        <end position="215"/>
    </location>
</feature>
<evidence type="ECO:0000313" key="10">
    <source>
        <dbReference type="EMBL" id="MBM7561172.1"/>
    </source>
</evidence>
<dbReference type="Pfam" id="PF00578">
    <property type="entry name" value="AhpC-TSA"/>
    <property type="match status" value="1"/>
</dbReference>
<name>A0ABS2MP51_9FIRM</name>
<comment type="subunit">
    <text evidence="8">Homodecamer. Pentamer of dimers that assemble into a ring structure.</text>
</comment>
<dbReference type="InterPro" id="IPR045020">
    <property type="entry name" value="PRX_1cys"/>
</dbReference>
<keyword evidence="11" id="KW-1185">Reference proteome</keyword>